<dbReference type="EMBL" id="UINC01030784">
    <property type="protein sequence ID" value="SVB15737.1"/>
    <property type="molecule type" value="Genomic_DNA"/>
</dbReference>
<proteinExistence type="predicted"/>
<reference evidence="1" key="1">
    <citation type="submission" date="2018-05" db="EMBL/GenBank/DDBJ databases">
        <authorList>
            <person name="Lanie J.A."/>
            <person name="Ng W.-L."/>
            <person name="Kazmierczak K.M."/>
            <person name="Andrzejewski T.M."/>
            <person name="Davidsen T.M."/>
            <person name="Wayne K.J."/>
            <person name="Tettelin H."/>
            <person name="Glass J.I."/>
            <person name="Rusch D."/>
            <person name="Podicherti R."/>
            <person name="Tsui H.-C.T."/>
            <person name="Winkler M.E."/>
        </authorList>
    </citation>
    <scope>NUCLEOTIDE SEQUENCE</scope>
</reference>
<protein>
    <submittedName>
        <fullName evidence="1">Uncharacterized protein</fullName>
    </submittedName>
</protein>
<sequence>VALEQSLIKSNLNVSKIAVRDYLRDKGRNNIWTELQGYVYGER</sequence>
<dbReference type="AlphaFoldDB" id="A0A382BRF2"/>
<name>A0A382BRF2_9ZZZZ</name>
<gene>
    <name evidence="1" type="ORF">METZ01_LOCUS168591</name>
</gene>
<feature type="non-terminal residue" evidence="1">
    <location>
        <position position="1"/>
    </location>
</feature>
<organism evidence="1">
    <name type="scientific">marine metagenome</name>
    <dbReference type="NCBI Taxonomy" id="408172"/>
    <lineage>
        <taxon>unclassified sequences</taxon>
        <taxon>metagenomes</taxon>
        <taxon>ecological metagenomes</taxon>
    </lineage>
</organism>
<evidence type="ECO:0000313" key="1">
    <source>
        <dbReference type="EMBL" id="SVB15737.1"/>
    </source>
</evidence>
<feature type="non-terminal residue" evidence="1">
    <location>
        <position position="43"/>
    </location>
</feature>
<accession>A0A382BRF2</accession>